<dbReference type="GO" id="GO:0003723">
    <property type="term" value="F:RNA binding"/>
    <property type="evidence" value="ECO:0007669"/>
    <property type="project" value="InterPro"/>
</dbReference>
<evidence type="ECO:0000256" key="5">
    <source>
        <dbReference type="ARBA" id="ARBA00022741"/>
    </source>
</evidence>
<reference evidence="13" key="2">
    <citation type="journal article" date="2024" name="Arch. Virol.">
        <title>Probing of plant transcriptomes reveals the hidden genetic diversity of the family Secoviridae.</title>
        <authorList>
            <person name="Sidharthan V.K."/>
            <person name="Reddy V."/>
            <person name="Kiran G."/>
            <person name="Rajeswari V."/>
            <person name="Baranwal V.K."/>
            <person name="Kumar M.K."/>
            <person name="Kumar K.S."/>
        </authorList>
    </citation>
    <scope>NUCLEOTIDE SEQUENCE</scope>
    <source>
        <strain evidence="13">Cor vil</strain>
    </source>
</reference>
<feature type="transmembrane region" description="Helical" evidence="10">
    <location>
        <begin position="459"/>
        <end position="485"/>
    </location>
</feature>
<dbReference type="GO" id="GO:0016787">
    <property type="term" value="F:hydrolase activity"/>
    <property type="evidence" value="ECO:0007669"/>
    <property type="project" value="UniProtKB-KW"/>
</dbReference>
<keyword evidence="4" id="KW-0548">Nucleotidyltransferase</keyword>
<evidence type="ECO:0000259" key="11">
    <source>
        <dbReference type="PROSITE" id="PS50507"/>
    </source>
</evidence>
<reference evidence="13" key="1">
    <citation type="submission" date="2023-11" db="EMBL/GenBank/DDBJ databases">
        <authorList>
            <person name="Sidharthan V.K."/>
            <person name="Reddy V."/>
            <person name="Kiran G."/>
            <person name="Rajeswari V."/>
            <person name="Baranwal V.K."/>
        </authorList>
    </citation>
    <scope>NUCLEOTIDE SEQUENCE</scope>
    <source>
        <strain evidence="13">Cor vil</strain>
    </source>
</reference>
<keyword evidence="1" id="KW-0696">RNA-directed RNA polymerase</keyword>
<keyword evidence="5" id="KW-0547">Nucleotide-binding</keyword>
<feature type="domain" description="SF3 helicase" evidence="12">
    <location>
        <begin position="667"/>
        <end position="833"/>
    </location>
</feature>
<accession>A0AAT9JAR7</accession>
<keyword evidence="8" id="KW-0693">Viral RNA replication</keyword>
<dbReference type="PROSITE" id="PS50507">
    <property type="entry name" value="RDRP_SSRNA_POS"/>
    <property type="match status" value="1"/>
</dbReference>
<dbReference type="Gene3D" id="3.30.70.270">
    <property type="match status" value="1"/>
</dbReference>
<dbReference type="InterPro" id="IPR043502">
    <property type="entry name" value="DNA/RNA_pol_sf"/>
</dbReference>
<sequence>MIILSKREFRRPSDGRCFHTLPKGANAFVIGGSRSNGAARPIRLVVAKPQVLPPRETAPKVVGPPTKRTTPGPVLTRRATQAVYDSQLAAVCKEFSCTPSEGKCILSTLRSRAKPYAALRRHKKAVAEHQKKILLARAAAAQVQADLKAKARVAAWAKRYSARLKARIEGNSSNLTFSEEFRLKSNILLDRLAANRQSAFFRSLKAEKRAAKRMAQQLYLEEICKISSDPLQFVERAKGVVAPKRLPRSQGKRVAILDSLFSTIGGGDATGEFSFLGYNLVDEVGAKKFLVELLHFRTVLGVPVYQLESRDPWVVAPVDTMACIDYYWHLYVVHSYDHIAIATPRSANIASGIAYGNGPWNIMSPVVTCLVDWCKMSFFSNLVDKTKEALEGVLSSFFSRLGSLTSMFWEFVDFLKKRVKDLLDEHWFAVTVASGLVLSFCTFVAILIAVGMFCKLVSWIGFGPAAVTSLIACLGGAFLGVYGLLNFYDKSWDDMLAKIVNFFCASAVVQETQSEEAVGNAIGDLFSPFWWLLTKLVPAVQLQKAGPIIGAGQLGNSLGGITKLCTTFKEFGSSFLDYLSRIADTMCDYSGGAIRSINLVLSEDFTSWCDEVEKYATDTYESLIVTRLFRLKKLRGLKDREKAFHLIFLDPAKKMPTAAVHMFEKARQQLNEALRTIGVCKYLDAPCCTPFSLWLYSAESGTGKSTAQKRLMDTLLDTAGYPQFCRHYQRGTGLKFWDNYEHQAVCAFDDLSASIVTELDWFQVITDDRVPISMAEIGKKGTIFTSDFVVASSNMLSHRPDSEIGSSGAFDNRRHLLLEVRRNPAYAPGKGCKSFSQYAIRHPTASGYPYMDKSMNVSSEAVWYDEEVINDVLYTSWVAHSQKCEQATANGRDIFFDETQAKQHNVLDFFFLLHKKLNDGLLTEDQYDTLCLLIENIEDYNPVTGFSLKQEVLCGDQIFRFKLQDMISNIDDLLPESILHECLSFLPYQVKGPFYKAILEKDDFPFTVSSLYSPFELYIFHRLRKAKSMSLGGTHKGFLENVNIYRGKLKELYNKVLEKAPFYLKICLSVGFFFLFGYGFYLACKQLTNACTGIAGLGACLAAGNAAGASLQKSGDMSTKSKEKAQNVQYVRGVIPSGFTRFGFSAGSWAQESEEAFGNGPTEEHRREAIDAFEHINPYVCSIVRNVLDASGQKSIFKGYILGGRTVLFVKHVWDFHVVSGLYTFCRNGMETKFNMVKSYVKTLPIEGKDLIMVGLPSCIPESDDGGFKMLCKDDTDIPRVGPAYCFSPEYLDGRVMNVAKLFSNFYDCQKFERYNVGSQIIPVTPGCSYKSDLSFADCGSVVFFAGKQKEGSKPIPALMHVADGKLSGDASRTGVGLFLTQTDCALWRRLSPTVAHGNGPPLISTGGPLQEPCVKELGKVDISRCPHVSGKSQLVPSLVSSIVEVPNNTAPAVLSQEDKRIASSTTPEFDVFRDGMRKYAHMAGPMVLDEPECEQDFYECFDDIFEDLVAFKEEPEEDRELLIRQALSLQVVSEDVALNGKAGEQYFDAVTSGTSEGYPWTLSRPKDCKGKGWLLDGAPGAWSLDKNSEFGKSFHSLETSYRSGENPVLVGVDHPKDETVMLDKCEKNLKTRLFTVLPFEYNLLVRKYFLEFVVFYMRQHNRCPGKVGINPVGIEWQVFYEKLRAMGVNWFNGDFKRFDGITPRDVLERLVYCINKMYVAESPQELLLDNRVRKSLLLAASDRLGIAGRNLFKVNSGIPSGFALTVIINSLVNEFFLRYAWKRIVRKELKPEYVPRSVFSRHVCFGVYGDDNLVSVSDAAKDFYNLITISSFLSQFGVTLVNGQCKDQTDFPPFSPNLTDCDFLKRRMVVSPDTGRVLAPLAVSSIYNRLHWIRDCNDRGAATLENCESALYESYHHGREFFYDLRRKIVSSLQKASICTLELPTYEACEARFLCEKRTHRDEPDVPIRTIVATDMAHCLGHGVWLAGVCVASSFFAGKYTVWCGTTPIKKAFIRFSLVSSSNGGYLSRFAYIENFKKFNSADKEVVFLSSDGLSHAVPPALLYLLRIKRIGESKVNGMRAMCEKDGGSPNPAWSRILDGYEDGINILSDIDSPTHLSQYIGGRAVVVPHPIGNADRPSCLFHVKSHMARIRDTCVRPTLLEWTGFSFKTGAPGAAYKHMCDSSLWERYAGERARIVSCVGLVCHTKCPGHWVEFSSQVQVVEVGEERFDLGLYGSMPHYENFVKFSGKWADDPTLNEKIRRPCLRAFDQLVKQACVNMEL</sequence>
<evidence type="ECO:0000256" key="10">
    <source>
        <dbReference type="SAM" id="Phobius"/>
    </source>
</evidence>
<evidence type="ECO:0000256" key="2">
    <source>
        <dbReference type="ARBA" id="ARBA00022679"/>
    </source>
</evidence>
<dbReference type="GO" id="GO:0006351">
    <property type="term" value="P:DNA-templated transcription"/>
    <property type="evidence" value="ECO:0007669"/>
    <property type="project" value="InterPro"/>
</dbReference>
<keyword evidence="10" id="KW-0472">Membrane</keyword>
<name>A0AAT9JAR7_9SECO</name>
<dbReference type="GO" id="GO:0039694">
    <property type="term" value="P:viral RNA genome replication"/>
    <property type="evidence" value="ECO:0007669"/>
    <property type="project" value="InterPro"/>
</dbReference>
<dbReference type="GO" id="GO:0003968">
    <property type="term" value="F:RNA-directed RNA polymerase activity"/>
    <property type="evidence" value="ECO:0007669"/>
    <property type="project" value="UniProtKB-KW"/>
</dbReference>
<evidence type="ECO:0000313" key="13">
    <source>
        <dbReference type="EMBL" id="DBA54697.1"/>
    </source>
</evidence>
<evidence type="ECO:0000259" key="12">
    <source>
        <dbReference type="PROSITE" id="PS51218"/>
    </source>
</evidence>
<dbReference type="InterPro" id="IPR001205">
    <property type="entry name" value="RNA-dir_pol_C"/>
</dbReference>
<keyword evidence="7" id="KW-0067">ATP-binding</keyword>
<dbReference type="InterPro" id="IPR043128">
    <property type="entry name" value="Rev_trsase/Diguanyl_cyclase"/>
</dbReference>
<evidence type="ECO:0000256" key="1">
    <source>
        <dbReference type="ARBA" id="ARBA00022484"/>
    </source>
</evidence>
<keyword evidence="2" id="KW-0808">Transferase</keyword>
<feature type="transmembrane region" description="Helical" evidence="10">
    <location>
        <begin position="1062"/>
        <end position="1081"/>
    </location>
</feature>
<organism evidence="13">
    <name type="scientific">Corymbium villosum cheravirus</name>
    <dbReference type="NCBI Taxonomy" id="3115783"/>
    <lineage>
        <taxon>Viruses</taxon>
        <taxon>Riboviria</taxon>
        <taxon>Orthornavirae</taxon>
        <taxon>Pisuviricota</taxon>
        <taxon>Pisoniviricetes</taxon>
        <taxon>Picornavirales</taxon>
        <taxon>Secoviridae</taxon>
        <taxon>Cheravirus</taxon>
    </lineage>
</organism>
<protein>
    <submittedName>
        <fullName evidence="13">Polyprotein</fullName>
    </submittedName>
</protein>
<dbReference type="CDD" id="cd23169">
    <property type="entry name" value="ps-ssRNAv-Picornavirales"/>
    <property type="match status" value="1"/>
</dbReference>
<keyword evidence="6" id="KW-0378">Hydrolase</keyword>
<feature type="transmembrane region" description="Helical" evidence="10">
    <location>
        <begin position="427"/>
        <end position="453"/>
    </location>
</feature>
<proteinExistence type="predicted"/>
<dbReference type="Pfam" id="PF00680">
    <property type="entry name" value="RdRP_1"/>
    <property type="match status" value="1"/>
</dbReference>
<dbReference type="InterPro" id="IPR014759">
    <property type="entry name" value="Helicase_SF3_ssRNA_vir"/>
</dbReference>
<evidence type="ECO:0000256" key="6">
    <source>
        <dbReference type="ARBA" id="ARBA00022801"/>
    </source>
</evidence>
<dbReference type="InterPro" id="IPR000605">
    <property type="entry name" value="Helicase_SF3_ssDNA/RNA_vir"/>
</dbReference>
<dbReference type="InterPro" id="IPR007094">
    <property type="entry name" value="RNA-dir_pol_PSvirus"/>
</dbReference>
<evidence type="ECO:0000256" key="8">
    <source>
        <dbReference type="ARBA" id="ARBA00022953"/>
    </source>
</evidence>
<evidence type="ECO:0000256" key="9">
    <source>
        <dbReference type="ARBA" id="ARBA00022989"/>
    </source>
</evidence>
<keyword evidence="9 10" id="KW-1133">Transmembrane helix</keyword>
<dbReference type="GO" id="GO:0003724">
    <property type="term" value="F:RNA helicase activity"/>
    <property type="evidence" value="ECO:0007669"/>
    <property type="project" value="InterPro"/>
</dbReference>
<dbReference type="Pfam" id="PF00910">
    <property type="entry name" value="RNA_helicase"/>
    <property type="match status" value="1"/>
</dbReference>
<keyword evidence="3 10" id="KW-0812">Transmembrane</keyword>
<dbReference type="EMBL" id="BK065028">
    <property type="protein sequence ID" value="DBA54697.1"/>
    <property type="molecule type" value="Genomic_RNA"/>
</dbReference>
<dbReference type="PROSITE" id="PS51218">
    <property type="entry name" value="SF3_HELICASE_2"/>
    <property type="match status" value="1"/>
</dbReference>
<dbReference type="SUPFAM" id="SSF56672">
    <property type="entry name" value="DNA/RNA polymerases"/>
    <property type="match status" value="1"/>
</dbReference>
<evidence type="ECO:0000256" key="4">
    <source>
        <dbReference type="ARBA" id="ARBA00022695"/>
    </source>
</evidence>
<dbReference type="Gene3D" id="1.20.960.20">
    <property type="match status" value="1"/>
</dbReference>
<dbReference type="GO" id="GO:0005524">
    <property type="term" value="F:ATP binding"/>
    <property type="evidence" value="ECO:0007669"/>
    <property type="project" value="UniProtKB-KW"/>
</dbReference>
<feature type="domain" description="RdRp catalytic" evidence="11">
    <location>
        <begin position="1689"/>
        <end position="1825"/>
    </location>
</feature>
<evidence type="ECO:0000256" key="7">
    <source>
        <dbReference type="ARBA" id="ARBA00022840"/>
    </source>
</evidence>
<evidence type="ECO:0000256" key="3">
    <source>
        <dbReference type="ARBA" id="ARBA00022692"/>
    </source>
</evidence>